<evidence type="ECO:0000313" key="2">
    <source>
        <dbReference type="Proteomes" id="UP001055879"/>
    </source>
</evidence>
<keyword evidence="2" id="KW-1185">Reference proteome</keyword>
<comment type="caution">
    <text evidence="1">The sequence shown here is derived from an EMBL/GenBank/DDBJ whole genome shotgun (WGS) entry which is preliminary data.</text>
</comment>
<organism evidence="1 2">
    <name type="scientific">Arctium lappa</name>
    <name type="common">Greater burdock</name>
    <name type="synonym">Lappa major</name>
    <dbReference type="NCBI Taxonomy" id="4217"/>
    <lineage>
        <taxon>Eukaryota</taxon>
        <taxon>Viridiplantae</taxon>
        <taxon>Streptophyta</taxon>
        <taxon>Embryophyta</taxon>
        <taxon>Tracheophyta</taxon>
        <taxon>Spermatophyta</taxon>
        <taxon>Magnoliopsida</taxon>
        <taxon>eudicotyledons</taxon>
        <taxon>Gunneridae</taxon>
        <taxon>Pentapetalae</taxon>
        <taxon>asterids</taxon>
        <taxon>campanulids</taxon>
        <taxon>Asterales</taxon>
        <taxon>Asteraceae</taxon>
        <taxon>Carduoideae</taxon>
        <taxon>Cardueae</taxon>
        <taxon>Arctiinae</taxon>
        <taxon>Arctium</taxon>
    </lineage>
</organism>
<dbReference type="EMBL" id="CM042058">
    <property type="protein sequence ID" value="KAI3685328.1"/>
    <property type="molecule type" value="Genomic_DNA"/>
</dbReference>
<proteinExistence type="predicted"/>
<sequence length="79" mass="8225">MGAMIDAITKPVISSPLKPGTTISSSPVSSRGGTGSDSSSPSSTSVSCSVKEKENIAENERISPIVTRLRVDDDMKKKS</sequence>
<dbReference type="Proteomes" id="UP001055879">
    <property type="component" value="Linkage Group LG12"/>
</dbReference>
<evidence type="ECO:0000313" key="1">
    <source>
        <dbReference type="EMBL" id="KAI3685328.1"/>
    </source>
</evidence>
<accession>A0ACB8YJ60</accession>
<name>A0ACB8YJ60_ARCLA</name>
<reference evidence="1 2" key="2">
    <citation type="journal article" date="2022" name="Mol. Ecol. Resour.">
        <title>The genomes of chicory, endive, great burdock and yacon provide insights into Asteraceae paleo-polyploidization history and plant inulin production.</title>
        <authorList>
            <person name="Fan W."/>
            <person name="Wang S."/>
            <person name="Wang H."/>
            <person name="Wang A."/>
            <person name="Jiang F."/>
            <person name="Liu H."/>
            <person name="Zhao H."/>
            <person name="Xu D."/>
            <person name="Zhang Y."/>
        </authorList>
    </citation>
    <scope>NUCLEOTIDE SEQUENCE [LARGE SCALE GENOMIC DNA]</scope>
    <source>
        <strain evidence="2">cv. Niubang</strain>
    </source>
</reference>
<gene>
    <name evidence="1" type="ORF">L6452_34570</name>
</gene>
<reference evidence="2" key="1">
    <citation type="journal article" date="2022" name="Mol. Ecol. Resour.">
        <title>The genomes of chicory, endive, great burdock and yacon provide insights into Asteraceae palaeo-polyploidization history and plant inulin production.</title>
        <authorList>
            <person name="Fan W."/>
            <person name="Wang S."/>
            <person name="Wang H."/>
            <person name="Wang A."/>
            <person name="Jiang F."/>
            <person name="Liu H."/>
            <person name="Zhao H."/>
            <person name="Xu D."/>
            <person name="Zhang Y."/>
        </authorList>
    </citation>
    <scope>NUCLEOTIDE SEQUENCE [LARGE SCALE GENOMIC DNA]</scope>
    <source>
        <strain evidence="2">cv. Niubang</strain>
    </source>
</reference>
<protein>
    <submittedName>
        <fullName evidence="1">Uncharacterized protein</fullName>
    </submittedName>
</protein>